<dbReference type="PANTHER" id="PTHR12350">
    <property type="entry name" value="HISTONE-LYSINE N-METHYLTRANSFERASE-RELATED"/>
    <property type="match status" value="1"/>
</dbReference>
<comment type="caution">
    <text evidence="2">The sequence shown here is derived from an EMBL/GenBank/DDBJ whole genome shotgun (WGS) entry which is preliminary data.</text>
</comment>
<dbReference type="EMBL" id="JAACJO010000002">
    <property type="protein sequence ID" value="KAF5362061.1"/>
    <property type="molecule type" value="Genomic_DNA"/>
</dbReference>
<sequence length="180" mass="20379">MPKPSKIGYIPTYPQFIVDFGDGEFSSCLRSTRAFNAGEYLVPLDASRLTRGPKAYTSVQCGPGSDDHIELNSDLVYINHSCDPNIAFDLSSPNPSDWHIRALKCIQSGESVTFFYPSTEWDMDQPFTCDCLSKNCLGRVRGAKYLTISQLVKQRWTNPYILQLAAQRDEQFSQRIRSHL</sequence>
<accession>A0A8H5LLW7</accession>
<reference evidence="2 3" key="1">
    <citation type="journal article" date="2020" name="ISME J.">
        <title>Uncovering the hidden diversity of litter-decomposition mechanisms in mushroom-forming fungi.</title>
        <authorList>
            <person name="Floudas D."/>
            <person name="Bentzer J."/>
            <person name="Ahren D."/>
            <person name="Johansson T."/>
            <person name="Persson P."/>
            <person name="Tunlid A."/>
        </authorList>
    </citation>
    <scope>NUCLEOTIDE SEQUENCE [LARGE SCALE GENOMIC DNA]</scope>
    <source>
        <strain evidence="2 3">CBS 146.42</strain>
    </source>
</reference>
<dbReference type="InterPro" id="IPR046341">
    <property type="entry name" value="SET_dom_sf"/>
</dbReference>
<proteinExistence type="predicted"/>
<gene>
    <name evidence="2" type="ORF">D9756_002602</name>
</gene>
<dbReference type="SUPFAM" id="SSF82199">
    <property type="entry name" value="SET domain"/>
    <property type="match status" value="1"/>
</dbReference>
<dbReference type="PANTHER" id="PTHR12350:SF19">
    <property type="entry name" value="SET DOMAIN-CONTAINING PROTEIN"/>
    <property type="match status" value="1"/>
</dbReference>
<organism evidence="2 3">
    <name type="scientific">Leucocoprinus leucothites</name>
    <dbReference type="NCBI Taxonomy" id="201217"/>
    <lineage>
        <taxon>Eukaryota</taxon>
        <taxon>Fungi</taxon>
        <taxon>Dikarya</taxon>
        <taxon>Basidiomycota</taxon>
        <taxon>Agaricomycotina</taxon>
        <taxon>Agaricomycetes</taxon>
        <taxon>Agaricomycetidae</taxon>
        <taxon>Agaricales</taxon>
        <taxon>Agaricineae</taxon>
        <taxon>Agaricaceae</taxon>
        <taxon>Leucocoprinus</taxon>
    </lineage>
</organism>
<name>A0A8H5LLW7_9AGAR</name>
<evidence type="ECO:0000259" key="1">
    <source>
        <dbReference type="PROSITE" id="PS50280"/>
    </source>
</evidence>
<keyword evidence="3" id="KW-1185">Reference proteome</keyword>
<dbReference type="PROSITE" id="PS50280">
    <property type="entry name" value="SET"/>
    <property type="match status" value="1"/>
</dbReference>
<evidence type="ECO:0000313" key="3">
    <source>
        <dbReference type="Proteomes" id="UP000559027"/>
    </source>
</evidence>
<dbReference type="InterPro" id="IPR001214">
    <property type="entry name" value="SET_dom"/>
</dbReference>
<dbReference type="Gene3D" id="2.170.270.10">
    <property type="entry name" value="SET domain"/>
    <property type="match status" value="1"/>
</dbReference>
<feature type="domain" description="SET" evidence="1">
    <location>
        <begin position="5"/>
        <end position="117"/>
    </location>
</feature>
<dbReference type="Proteomes" id="UP000559027">
    <property type="component" value="Unassembled WGS sequence"/>
</dbReference>
<dbReference type="OrthoDB" id="5984008at2759"/>
<protein>
    <recommendedName>
        <fullName evidence="1">SET domain-containing protein</fullName>
    </recommendedName>
</protein>
<dbReference type="InterPro" id="IPR053201">
    <property type="entry name" value="Flavunoidine_N-MTase"/>
</dbReference>
<evidence type="ECO:0000313" key="2">
    <source>
        <dbReference type="EMBL" id="KAF5362061.1"/>
    </source>
</evidence>
<dbReference type="Pfam" id="PF00856">
    <property type="entry name" value="SET"/>
    <property type="match status" value="1"/>
</dbReference>
<dbReference type="AlphaFoldDB" id="A0A8H5LLW7"/>